<sequence>MEIQREQKQMAEELVKKHELEFAVVFGSQANGQTRKDSDLDIGILDPKPETYKRYGDLYNDFSKVFKGQNVDLRMIKGAEPVFLYNTLMKGKFLAGQRQIFSQYQAFAYKNFVDSKPLFELKEKLLLKRQKKINKMIKNVR</sequence>
<gene>
    <name evidence="2" type="ORF">COT20_01865</name>
</gene>
<protein>
    <recommendedName>
        <fullName evidence="1">Polymerase beta nucleotidyltransferase domain-containing protein</fullName>
    </recommendedName>
</protein>
<dbReference type="SUPFAM" id="SSF81301">
    <property type="entry name" value="Nucleotidyltransferase"/>
    <property type="match status" value="1"/>
</dbReference>
<dbReference type="InterPro" id="IPR041633">
    <property type="entry name" value="Polbeta"/>
</dbReference>
<dbReference type="CDD" id="cd05403">
    <property type="entry name" value="NT_KNTase_like"/>
    <property type="match status" value="1"/>
</dbReference>
<feature type="domain" description="Polymerase beta nucleotidyltransferase" evidence="1">
    <location>
        <begin position="10"/>
        <end position="96"/>
    </location>
</feature>
<accession>A0A2M6XUA2</accession>
<dbReference type="EMBL" id="PEXQ01000047">
    <property type="protein sequence ID" value="PIU15243.1"/>
    <property type="molecule type" value="Genomic_DNA"/>
</dbReference>
<dbReference type="InterPro" id="IPR052930">
    <property type="entry name" value="TA_antitoxin_MntA"/>
</dbReference>
<dbReference type="Pfam" id="PF18765">
    <property type="entry name" value="Polbeta"/>
    <property type="match status" value="1"/>
</dbReference>
<reference evidence="3" key="1">
    <citation type="submission" date="2017-09" db="EMBL/GenBank/DDBJ databases">
        <title>Depth-based differentiation of microbial function through sediment-hosted aquifers and enrichment of novel symbionts in the deep terrestrial subsurface.</title>
        <authorList>
            <person name="Probst A.J."/>
            <person name="Ladd B."/>
            <person name="Jarett J.K."/>
            <person name="Geller-Mcgrath D.E."/>
            <person name="Sieber C.M.K."/>
            <person name="Emerson J.B."/>
            <person name="Anantharaman K."/>
            <person name="Thomas B.C."/>
            <person name="Malmstrom R."/>
            <person name="Stieglmeier M."/>
            <person name="Klingl A."/>
            <person name="Woyke T."/>
            <person name="Ryan C.M."/>
            <person name="Banfield J.F."/>
        </authorList>
    </citation>
    <scope>NUCLEOTIDE SEQUENCE [LARGE SCALE GENOMIC DNA]</scope>
</reference>
<dbReference type="NCBIfam" id="NF047752">
    <property type="entry name" value="MntA_antitoxin"/>
    <property type="match status" value="1"/>
</dbReference>
<dbReference type="PANTHER" id="PTHR43852">
    <property type="entry name" value="NUCLEOTIDYLTRANSFERASE"/>
    <property type="match status" value="1"/>
</dbReference>
<evidence type="ECO:0000259" key="1">
    <source>
        <dbReference type="Pfam" id="PF18765"/>
    </source>
</evidence>
<dbReference type="AlphaFoldDB" id="A0A2M6XUA2"/>
<comment type="caution">
    <text evidence="2">The sequence shown here is derived from an EMBL/GenBank/DDBJ whole genome shotgun (WGS) entry which is preliminary data.</text>
</comment>
<dbReference type="PANTHER" id="PTHR43852:SF4">
    <property type="entry name" value="NUCLEOTIDYLTRANSFERASE"/>
    <property type="match status" value="1"/>
</dbReference>
<evidence type="ECO:0000313" key="3">
    <source>
        <dbReference type="Proteomes" id="UP000229784"/>
    </source>
</evidence>
<dbReference type="InterPro" id="IPR043519">
    <property type="entry name" value="NT_sf"/>
</dbReference>
<dbReference type="Gene3D" id="3.30.460.10">
    <property type="entry name" value="Beta Polymerase, domain 2"/>
    <property type="match status" value="1"/>
</dbReference>
<dbReference type="Proteomes" id="UP000229784">
    <property type="component" value="Unassembled WGS sequence"/>
</dbReference>
<evidence type="ECO:0000313" key="2">
    <source>
        <dbReference type="EMBL" id="PIU15243.1"/>
    </source>
</evidence>
<proteinExistence type="predicted"/>
<name>A0A2M6XUA2_9BACT</name>
<organism evidence="2 3">
    <name type="scientific">bacterium (Candidatus Gribaldobacteria) CG08_land_8_20_14_0_20_39_15</name>
    <dbReference type="NCBI Taxonomy" id="2014273"/>
    <lineage>
        <taxon>Bacteria</taxon>
        <taxon>Candidatus Gribaldobacteria</taxon>
    </lineage>
</organism>